<reference evidence="1 2" key="1">
    <citation type="submission" date="2015-06" db="EMBL/GenBank/DDBJ databases">
        <title>Draft genome sequence of an Alphaproteobacteria species associated to the Mediterranean sponge Oscarella lobularis.</title>
        <authorList>
            <person name="Jourda C."/>
            <person name="Santini S."/>
            <person name="Claverie J.-M."/>
        </authorList>
    </citation>
    <scope>NUCLEOTIDE SEQUENCE [LARGE SCALE GENOMIC DNA]</scope>
    <source>
        <strain evidence="1">IGS</strain>
    </source>
</reference>
<comment type="caution">
    <text evidence="1">The sequence shown here is derived from an EMBL/GenBank/DDBJ whole genome shotgun (WGS) entry which is preliminary data.</text>
</comment>
<dbReference type="CDD" id="cd00741">
    <property type="entry name" value="Lipase"/>
    <property type="match status" value="1"/>
</dbReference>
<sequence length="198" mass="21946">MEILHAAEILDRTNTKPELVPAAHQLDMDGIIAQLTPEGFLALPAGDETEGLARALDSGEVTRGASGRIWHTEIYEHARKIYDFAAKHQPRMLIGHGLGAGAAQILSTSLDIPAICFGSPMSLRGRRWVKGENKVLNICRRDDLITRFPPVWLKFRHVGKVHWISTGNPKPKTGHEISDYVHAIETGRVRPSLPVSWI</sequence>
<dbReference type="STRING" id="1675527.AIOL_003803"/>
<evidence type="ECO:0008006" key="3">
    <source>
        <dbReference type="Google" id="ProtNLM"/>
    </source>
</evidence>
<dbReference type="InterPro" id="IPR029058">
    <property type="entry name" value="AB_hydrolase_fold"/>
</dbReference>
<dbReference type="SUPFAM" id="SSF53474">
    <property type="entry name" value="alpha/beta-Hydrolases"/>
    <property type="match status" value="1"/>
</dbReference>
<dbReference type="Proteomes" id="UP000037178">
    <property type="component" value="Unassembled WGS sequence"/>
</dbReference>
<dbReference type="AlphaFoldDB" id="A0A0J9GZB6"/>
<dbReference type="EMBL" id="LFTY01000002">
    <property type="protein sequence ID" value="KMW58823.1"/>
    <property type="molecule type" value="Genomic_DNA"/>
</dbReference>
<name>A0A0J9GZB6_9RHOB</name>
<dbReference type="Gene3D" id="3.40.50.1820">
    <property type="entry name" value="alpha/beta hydrolase"/>
    <property type="match status" value="1"/>
</dbReference>
<proteinExistence type="predicted"/>
<protein>
    <recommendedName>
        <fullName evidence="3">Fungal lipase-like domain-containing protein</fullName>
    </recommendedName>
</protein>
<evidence type="ECO:0000313" key="1">
    <source>
        <dbReference type="EMBL" id="KMW58823.1"/>
    </source>
</evidence>
<evidence type="ECO:0000313" key="2">
    <source>
        <dbReference type="Proteomes" id="UP000037178"/>
    </source>
</evidence>
<organism evidence="1 2">
    <name type="scientific">Candidatus Rhodobacter oscarellae</name>
    <dbReference type="NCBI Taxonomy" id="1675527"/>
    <lineage>
        <taxon>Bacteria</taxon>
        <taxon>Pseudomonadati</taxon>
        <taxon>Pseudomonadota</taxon>
        <taxon>Alphaproteobacteria</taxon>
        <taxon>Rhodobacterales</taxon>
        <taxon>Rhodobacter group</taxon>
        <taxon>Rhodobacter</taxon>
    </lineage>
</organism>
<gene>
    <name evidence="1" type="ORF">AIOL_003803</name>
</gene>
<dbReference type="PATRIC" id="fig|1675527.3.peg.3984"/>
<keyword evidence="2" id="KW-1185">Reference proteome</keyword>
<accession>A0A0J9GZB6</accession>